<evidence type="ECO:0000313" key="2">
    <source>
        <dbReference type="EMBL" id="CAB4157629.1"/>
    </source>
</evidence>
<dbReference type="Pfam" id="PF18896">
    <property type="entry name" value="SLT_3"/>
    <property type="match status" value="1"/>
</dbReference>
<protein>
    <submittedName>
        <fullName evidence="2">Transglycosylase SLT domain 1</fullName>
    </submittedName>
</protein>
<sequence length="174" mass="19458">MRSFMRKVLVSVAVLLAGFAGVAQALNVDQSSGSVYLANEYVPDRVIEVPYRVSPKAKCGQWWQMMNDAGWSDKDIAKGDAIMFRESRCNADAVNPDDPTTIGKHKGSFGLYQINLYWIKQTRWYPQGFLQTKLERNLVPTDLLNPEVNIAAALEIIKQNRADGGCGWSAWRGC</sequence>
<feature type="domain" description="Transglycosylase SLT" evidence="1">
    <location>
        <begin position="65"/>
        <end position="159"/>
    </location>
</feature>
<organism evidence="2">
    <name type="scientific">uncultured Caudovirales phage</name>
    <dbReference type="NCBI Taxonomy" id="2100421"/>
    <lineage>
        <taxon>Viruses</taxon>
        <taxon>Duplodnaviria</taxon>
        <taxon>Heunggongvirae</taxon>
        <taxon>Uroviricota</taxon>
        <taxon>Caudoviricetes</taxon>
        <taxon>Peduoviridae</taxon>
        <taxon>Maltschvirus</taxon>
        <taxon>Maltschvirus maltsch</taxon>
    </lineage>
</organism>
<accession>A0A6J5NEM8</accession>
<reference evidence="2" key="1">
    <citation type="submission" date="2020-04" db="EMBL/GenBank/DDBJ databases">
        <authorList>
            <person name="Chiriac C."/>
            <person name="Salcher M."/>
            <person name="Ghai R."/>
            <person name="Kavagutti S V."/>
        </authorList>
    </citation>
    <scope>NUCLEOTIDE SEQUENCE</scope>
</reference>
<dbReference type="EMBL" id="LR796663">
    <property type="protein sequence ID" value="CAB4157629.1"/>
    <property type="molecule type" value="Genomic_DNA"/>
</dbReference>
<gene>
    <name evidence="2" type="ORF">UFOVP691_36</name>
</gene>
<dbReference type="InterPro" id="IPR023346">
    <property type="entry name" value="Lysozyme-like_dom_sf"/>
</dbReference>
<name>A0A6J5NEM8_9CAUD</name>
<proteinExistence type="predicted"/>
<evidence type="ECO:0000259" key="1">
    <source>
        <dbReference type="Pfam" id="PF18896"/>
    </source>
</evidence>
<dbReference type="Gene3D" id="1.10.530.10">
    <property type="match status" value="1"/>
</dbReference>
<dbReference type="InterPro" id="IPR043992">
    <property type="entry name" value="SLT_3"/>
</dbReference>
<dbReference type="SUPFAM" id="SSF53955">
    <property type="entry name" value="Lysozyme-like"/>
    <property type="match status" value="1"/>
</dbReference>